<name>A0A382NTC4_9ZZZZ</name>
<organism evidence="2">
    <name type="scientific">marine metagenome</name>
    <dbReference type="NCBI Taxonomy" id="408172"/>
    <lineage>
        <taxon>unclassified sequences</taxon>
        <taxon>metagenomes</taxon>
        <taxon>ecological metagenomes</taxon>
    </lineage>
</organism>
<evidence type="ECO:0000259" key="1">
    <source>
        <dbReference type="Pfam" id="PF08450"/>
    </source>
</evidence>
<evidence type="ECO:0000313" key="2">
    <source>
        <dbReference type="EMBL" id="SVC63900.1"/>
    </source>
</evidence>
<dbReference type="AlphaFoldDB" id="A0A382NTC4"/>
<dbReference type="EMBL" id="UINC01102348">
    <property type="protein sequence ID" value="SVC63900.1"/>
    <property type="molecule type" value="Genomic_DNA"/>
</dbReference>
<dbReference type="PANTHER" id="PTHR40274:SF3">
    <property type="entry name" value="VIRGINIAMYCIN B LYASE"/>
    <property type="match status" value="1"/>
</dbReference>
<dbReference type="PANTHER" id="PTHR40274">
    <property type="entry name" value="VIRGINIAMYCIN B LYASE"/>
    <property type="match status" value="1"/>
</dbReference>
<protein>
    <recommendedName>
        <fullName evidence="1">SMP-30/Gluconolactonase/LRE-like region domain-containing protein</fullName>
    </recommendedName>
</protein>
<dbReference type="Pfam" id="PF08450">
    <property type="entry name" value="SGL"/>
    <property type="match status" value="1"/>
</dbReference>
<dbReference type="Pfam" id="PF24684">
    <property type="entry name" value="Vgb_lyase"/>
    <property type="match status" value="1"/>
</dbReference>
<dbReference type="InterPro" id="IPR051344">
    <property type="entry name" value="Vgb"/>
</dbReference>
<reference evidence="2" key="1">
    <citation type="submission" date="2018-05" db="EMBL/GenBank/DDBJ databases">
        <authorList>
            <person name="Lanie J.A."/>
            <person name="Ng W.-L."/>
            <person name="Kazmierczak K.M."/>
            <person name="Andrzejewski T.M."/>
            <person name="Davidsen T.M."/>
            <person name="Wayne K.J."/>
            <person name="Tettelin H."/>
            <person name="Glass J.I."/>
            <person name="Rusch D."/>
            <person name="Podicherti R."/>
            <person name="Tsui H.-C.T."/>
            <person name="Winkler M.E."/>
        </authorList>
    </citation>
    <scope>NUCLEOTIDE SEQUENCE</scope>
</reference>
<feature type="non-terminal residue" evidence="2">
    <location>
        <position position="1"/>
    </location>
</feature>
<sequence>TLISGETEVVFQEWTVPTLGQRPRDPLQTPDGMIWWAGMFGSLIGQLNPMTGEMREFKLDPAARPHSIISDQAGNIWYTGNGNGTIGMLNPKTDDITVYPMPDPAARDPHTPVFTKNGDFWFTVQNSNMLGRLVPDTGDIRLTSMPTERARPYGIKVDSEGMIWVAYRGANKIAMIDPDSWEITEYETPDPDPTMPRAAHIRRIALTSDDMVWYVDSGRGYIGRLDPKTGEFKEWPSPSGPKSHPYAIEIVNDIIWYNESGQRPDALVRFDPKTEKFQSWAIPSGVGIIRHMRVTPDGNLVIHQSSTNTVGLVTIPSTET</sequence>
<feature type="domain" description="SMP-30/Gluconolactonase/LRE-like region" evidence="1">
    <location>
        <begin position="145"/>
        <end position="196"/>
    </location>
</feature>
<proteinExistence type="predicted"/>
<dbReference type="InterPro" id="IPR013658">
    <property type="entry name" value="SGL"/>
</dbReference>
<dbReference type="InterPro" id="IPR015943">
    <property type="entry name" value="WD40/YVTN_repeat-like_dom_sf"/>
</dbReference>
<dbReference type="Gene3D" id="2.130.10.10">
    <property type="entry name" value="YVTN repeat-like/Quinoprotein amine dehydrogenase"/>
    <property type="match status" value="2"/>
</dbReference>
<gene>
    <name evidence="2" type="ORF">METZ01_LOCUS316754</name>
</gene>
<accession>A0A382NTC4</accession>
<dbReference type="SUPFAM" id="SSF101898">
    <property type="entry name" value="NHL repeat"/>
    <property type="match status" value="1"/>
</dbReference>